<protein>
    <submittedName>
        <fullName evidence="1">Response regulator receiver domain protein</fullName>
    </submittedName>
</protein>
<comment type="caution">
    <text evidence="1">The sequence shown here is derived from an EMBL/GenBank/DDBJ whole genome shotgun (WGS) entry which is preliminary data.</text>
</comment>
<evidence type="ECO:0000313" key="1">
    <source>
        <dbReference type="EMBL" id="GAL74709.1"/>
    </source>
</evidence>
<organism evidence="1 2">
    <name type="scientific">Nonlabens ulvanivorans</name>
    <name type="common">Persicivirga ulvanivorans</name>
    <dbReference type="NCBI Taxonomy" id="906888"/>
    <lineage>
        <taxon>Bacteria</taxon>
        <taxon>Pseudomonadati</taxon>
        <taxon>Bacteroidota</taxon>
        <taxon>Flavobacteriia</taxon>
        <taxon>Flavobacteriales</taxon>
        <taxon>Flavobacteriaceae</taxon>
        <taxon>Nonlabens</taxon>
    </lineage>
</organism>
<proteinExistence type="predicted"/>
<accession>A0A090WH26</accession>
<dbReference type="Gene3D" id="3.40.50.2300">
    <property type="match status" value="1"/>
</dbReference>
<dbReference type="AlphaFoldDB" id="A0A090WH26"/>
<dbReference type="EMBL" id="BBNT01000002">
    <property type="protein sequence ID" value="GAL74709.1"/>
    <property type="molecule type" value="Genomic_DNA"/>
</dbReference>
<reference evidence="1 2" key="1">
    <citation type="journal article" date="2014" name="Genome Announc.">
        <title>Draft Genome Sequences of Marine Flavobacterium Nonlabens Strains NR17, NR24, NR27, NR32, NR33, and Ara13.</title>
        <authorList>
            <person name="Nakanishi M."/>
            <person name="Meirelles P."/>
            <person name="Suzuki R."/>
            <person name="Takatani N."/>
            <person name="Mino S."/>
            <person name="Suda W."/>
            <person name="Oshima K."/>
            <person name="Hattori M."/>
            <person name="Ohkuma M."/>
            <person name="Hosokawa M."/>
            <person name="Miyashita K."/>
            <person name="Thompson F.L."/>
            <person name="Niwa A."/>
            <person name="Sawabe T."/>
            <person name="Sawabe T."/>
        </authorList>
    </citation>
    <scope>NUCLEOTIDE SEQUENCE [LARGE SCALE GENOMIC DNA]</scope>
    <source>
        <strain evidence="2">JCM19275</strain>
    </source>
</reference>
<name>A0A090WH26_NONUL</name>
<dbReference type="SUPFAM" id="SSF52172">
    <property type="entry name" value="CheY-like"/>
    <property type="match status" value="1"/>
</dbReference>
<gene>
    <name evidence="1" type="ORF">JCM19275_3564</name>
</gene>
<evidence type="ECO:0000313" key="2">
    <source>
        <dbReference type="Proteomes" id="UP000029647"/>
    </source>
</evidence>
<sequence length="47" mass="5704">MKKILIVDDEPNIVMSLEYAFKKQGYSVSSLVMEVRRWLLWKERFLI</sequence>
<dbReference type="Proteomes" id="UP000029647">
    <property type="component" value="Unassembled WGS sequence"/>
</dbReference>
<dbReference type="InterPro" id="IPR011006">
    <property type="entry name" value="CheY-like_superfamily"/>
</dbReference>